<organism evidence="3 4">
    <name type="scientific">Epilithonimonas hungarica</name>
    <dbReference type="NCBI Taxonomy" id="454006"/>
    <lineage>
        <taxon>Bacteria</taxon>
        <taxon>Pseudomonadati</taxon>
        <taxon>Bacteroidota</taxon>
        <taxon>Flavobacteriia</taxon>
        <taxon>Flavobacteriales</taxon>
        <taxon>Weeksellaceae</taxon>
        <taxon>Chryseobacterium group</taxon>
        <taxon>Epilithonimonas</taxon>
    </lineage>
</organism>
<dbReference type="RefSeq" id="WP_156907081.1">
    <property type="nucleotide sequence ID" value="NZ_FNBH01000001.1"/>
</dbReference>
<name>A0A1G7G515_9FLAO</name>
<evidence type="ECO:0000313" key="3">
    <source>
        <dbReference type="EMBL" id="SDE83256.1"/>
    </source>
</evidence>
<feature type="signal peptide" evidence="2">
    <location>
        <begin position="1"/>
        <end position="18"/>
    </location>
</feature>
<reference evidence="4" key="1">
    <citation type="submission" date="2016-10" db="EMBL/GenBank/DDBJ databases">
        <authorList>
            <person name="Varghese N."/>
            <person name="Submissions S."/>
        </authorList>
    </citation>
    <scope>NUCLEOTIDE SEQUENCE [LARGE SCALE GENOMIC DNA]</scope>
    <source>
        <strain evidence="4">DSM 19684</strain>
    </source>
</reference>
<sequence>MLQFLLILLGLISNPSSSNNNTSNCGNDGSTTPTVAQPNPGDTGGEEGHPVPPKIIGG</sequence>
<protein>
    <submittedName>
        <fullName evidence="3">Uncharacterized protein</fullName>
    </submittedName>
</protein>
<keyword evidence="2" id="KW-0732">Signal</keyword>
<dbReference type="STRING" id="454006.SAMN05421825_0335"/>
<keyword evidence="4" id="KW-1185">Reference proteome</keyword>
<dbReference type="AlphaFoldDB" id="A0A1G7G515"/>
<proteinExistence type="predicted"/>
<feature type="compositionally biased region" description="Low complexity" evidence="1">
    <location>
        <begin position="13"/>
        <end position="30"/>
    </location>
</feature>
<feature type="region of interest" description="Disordered" evidence="1">
    <location>
        <begin position="13"/>
        <end position="58"/>
    </location>
</feature>
<accession>A0A1G7G515</accession>
<dbReference type="EMBL" id="FNBH01000001">
    <property type="protein sequence ID" value="SDE83256.1"/>
    <property type="molecule type" value="Genomic_DNA"/>
</dbReference>
<gene>
    <name evidence="3" type="ORF">SAMN05421825_0335</name>
</gene>
<feature type="chain" id="PRO_5011729663" evidence="2">
    <location>
        <begin position="19"/>
        <end position="58"/>
    </location>
</feature>
<evidence type="ECO:0000256" key="2">
    <source>
        <dbReference type="SAM" id="SignalP"/>
    </source>
</evidence>
<dbReference type="Proteomes" id="UP000199203">
    <property type="component" value="Unassembled WGS sequence"/>
</dbReference>
<evidence type="ECO:0000256" key="1">
    <source>
        <dbReference type="SAM" id="MobiDB-lite"/>
    </source>
</evidence>
<evidence type="ECO:0000313" key="4">
    <source>
        <dbReference type="Proteomes" id="UP000199203"/>
    </source>
</evidence>